<dbReference type="Proteomes" id="UP001519064">
    <property type="component" value="Unassembled WGS sequence"/>
</dbReference>
<feature type="chain" id="PRO_5047487126" description="Lipoprotein" evidence="2">
    <location>
        <begin position="26"/>
        <end position="183"/>
    </location>
</feature>
<evidence type="ECO:0000256" key="1">
    <source>
        <dbReference type="SAM" id="MobiDB-lite"/>
    </source>
</evidence>
<organism evidence="3 4">
    <name type="scientific">Streptomyces oryzae</name>
    <dbReference type="NCBI Taxonomy" id="1434886"/>
    <lineage>
        <taxon>Bacteria</taxon>
        <taxon>Bacillati</taxon>
        <taxon>Actinomycetota</taxon>
        <taxon>Actinomycetes</taxon>
        <taxon>Kitasatosporales</taxon>
        <taxon>Streptomycetaceae</taxon>
        <taxon>Streptomyces</taxon>
    </lineage>
</organism>
<evidence type="ECO:0000313" key="4">
    <source>
        <dbReference type="Proteomes" id="UP001519064"/>
    </source>
</evidence>
<accession>A0ABS3XAF1</accession>
<comment type="caution">
    <text evidence="3">The sequence shown here is derived from an EMBL/GenBank/DDBJ whole genome shotgun (WGS) entry which is preliminary data.</text>
</comment>
<feature type="signal peptide" evidence="2">
    <location>
        <begin position="1"/>
        <end position="25"/>
    </location>
</feature>
<dbReference type="EMBL" id="JADKMA010000045">
    <property type="protein sequence ID" value="MBO8192279.1"/>
    <property type="molecule type" value="Genomic_DNA"/>
</dbReference>
<protein>
    <recommendedName>
        <fullName evidence="5">Lipoprotein</fullName>
    </recommendedName>
</protein>
<evidence type="ECO:0000313" key="3">
    <source>
        <dbReference type="EMBL" id="MBO8192279.1"/>
    </source>
</evidence>
<keyword evidence="4" id="KW-1185">Reference proteome</keyword>
<proteinExistence type="predicted"/>
<dbReference type="PROSITE" id="PS51257">
    <property type="entry name" value="PROKAR_LIPOPROTEIN"/>
    <property type="match status" value="1"/>
</dbReference>
<reference evidence="3 4" key="1">
    <citation type="submission" date="2020-11" db="EMBL/GenBank/DDBJ databases">
        <title>Streptomyces spirodelae sp. nov., isolated from duckweed.</title>
        <authorList>
            <person name="Saimee Y."/>
            <person name="Duangmal K."/>
        </authorList>
    </citation>
    <scope>NUCLEOTIDE SEQUENCE [LARGE SCALE GENOMIC DNA]</scope>
    <source>
        <strain evidence="3 4">S16-07</strain>
    </source>
</reference>
<keyword evidence="2" id="KW-0732">Signal</keyword>
<feature type="region of interest" description="Disordered" evidence="1">
    <location>
        <begin position="75"/>
        <end position="109"/>
    </location>
</feature>
<sequence length="183" mass="18978">MRRRNVGLALCLPALALLTACGGSAGDTHRCTLMDAPAGIRVKTAPELAGKVADAALTACWDGVCRKRALRLRETGPEETASPGDPVLTTESPGKSATAAASPDTTPSAARGRFVLPGFARLPGLPGKPIRVSLVFKDSRGATVLDRQTRVTPKPIYPNGRDCSPGGRQARLTVTGKGALLAR</sequence>
<gene>
    <name evidence="3" type="ORF">ITI46_11460</name>
</gene>
<feature type="compositionally biased region" description="Low complexity" evidence="1">
    <location>
        <begin position="96"/>
        <end position="109"/>
    </location>
</feature>
<evidence type="ECO:0008006" key="5">
    <source>
        <dbReference type="Google" id="ProtNLM"/>
    </source>
</evidence>
<dbReference type="RefSeq" id="WP_209239371.1">
    <property type="nucleotide sequence ID" value="NZ_JADKMA010000045.1"/>
</dbReference>
<evidence type="ECO:0000256" key="2">
    <source>
        <dbReference type="SAM" id="SignalP"/>
    </source>
</evidence>
<name>A0ABS3XAF1_9ACTN</name>